<gene>
    <name evidence="1" type="ORF">FPE_LOCUS27879</name>
</gene>
<dbReference type="PANTHER" id="PTHR33697">
    <property type="entry name" value="T17B22.17 PROTEIN-RELATED"/>
    <property type="match status" value="1"/>
</dbReference>
<dbReference type="PANTHER" id="PTHR33697:SF1">
    <property type="entry name" value="TUDOR_PWWP_MBT SUPERFAMILY PROTEIN"/>
    <property type="match status" value="1"/>
</dbReference>
<keyword evidence="2" id="KW-1185">Reference proteome</keyword>
<accession>A0AAD2A2K6</accession>
<dbReference type="InterPro" id="IPR044679">
    <property type="entry name" value="PWWP2-like"/>
</dbReference>
<proteinExistence type="predicted"/>
<name>A0AAD2A2K6_9LAMI</name>
<sequence>MPMEPHTRGQTDELAVPQRLMPYSQSRATVNPKYNASEFYLEDCKLDSGLSDVTSEVERLCQPQPVPYISPKSKLTAKSIVGHPLTADMLEGGIVIKKRPRGRPRTKNVSLQQLIPQVKS</sequence>
<dbReference type="AlphaFoldDB" id="A0AAD2A2K6"/>
<protein>
    <submittedName>
        <fullName evidence="1">Uncharacterized protein</fullName>
    </submittedName>
</protein>
<organism evidence="1 2">
    <name type="scientific">Fraxinus pennsylvanica</name>
    <dbReference type="NCBI Taxonomy" id="56036"/>
    <lineage>
        <taxon>Eukaryota</taxon>
        <taxon>Viridiplantae</taxon>
        <taxon>Streptophyta</taxon>
        <taxon>Embryophyta</taxon>
        <taxon>Tracheophyta</taxon>
        <taxon>Spermatophyta</taxon>
        <taxon>Magnoliopsida</taxon>
        <taxon>eudicotyledons</taxon>
        <taxon>Gunneridae</taxon>
        <taxon>Pentapetalae</taxon>
        <taxon>asterids</taxon>
        <taxon>lamiids</taxon>
        <taxon>Lamiales</taxon>
        <taxon>Oleaceae</taxon>
        <taxon>Oleeae</taxon>
        <taxon>Fraxinus</taxon>
    </lineage>
</organism>
<reference evidence="1" key="1">
    <citation type="submission" date="2023-05" db="EMBL/GenBank/DDBJ databases">
        <authorList>
            <person name="Huff M."/>
        </authorList>
    </citation>
    <scope>NUCLEOTIDE SEQUENCE</scope>
</reference>
<evidence type="ECO:0000313" key="2">
    <source>
        <dbReference type="Proteomes" id="UP000834106"/>
    </source>
</evidence>
<dbReference type="EMBL" id="OU503052">
    <property type="protein sequence ID" value="CAI9780449.1"/>
    <property type="molecule type" value="Genomic_DNA"/>
</dbReference>
<dbReference type="Proteomes" id="UP000834106">
    <property type="component" value="Chromosome 17"/>
</dbReference>
<evidence type="ECO:0000313" key="1">
    <source>
        <dbReference type="EMBL" id="CAI9780449.1"/>
    </source>
</evidence>